<sequence>MTDEVDIQQIQKEINALTEKAKTTLNATLTNTYNLPKKEQANTQKITVSDYIQQYVVTLANEESASFSVNAQFQRKVKDSIDQLCTIPNNIVASNIAINTINEIKDKQNEINTLAKDAENRLNMRYESANKINIEEGLPTLKDKKFKVSYDPPRNLNAKQTQQTQPQKSVALTTPTKKNILSQGAITLPIFYGQMENWGAFYSTFKKLVADDPDIDNSMKHNILRQHLREEPFEMIRPYSTDGSEFETAFGSKKQSKNMQILRKNKPRLN</sequence>
<feature type="compositionally biased region" description="Polar residues" evidence="1">
    <location>
        <begin position="157"/>
        <end position="172"/>
    </location>
</feature>
<keyword evidence="3" id="KW-1185">Reference proteome</keyword>
<dbReference type="Proteomes" id="UP000008068">
    <property type="component" value="Unassembled WGS sequence"/>
</dbReference>
<accession>G0N299</accession>
<evidence type="ECO:0000313" key="3">
    <source>
        <dbReference type="Proteomes" id="UP000008068"/>
    </source>
</evidence>
<feature type="region of interest" description="Disordered" evidence="1">
    <location>
        <begin position="151"/>
        <end position="172"/>
    </location>
</feature>
<dbReference type="EMBL" id="GL379830">
    <property type="protein sequence ID" value="EGT50759.1"/>
    <property type="molecule type" value="Genomic_DNA"/>
</dbReference>
<proteinExistence type="predicted"/>
<dbReference type="HOGENOM" id="CLU_1148116_0_0_1"/>
<organism evidence="3">
    <name type="scientific">Caenorhabditis brenneri</name>
    <name type="common">Nematode worm</name>
    <dbReference type="NCBI Taxonomy" id="135651"/>
    <lineage>
        <taxon>Eukaryota</taxon>
        <taxon>Metazoa</taxon>
        <taxon>Ecdysozoa</taxon>
        <taxon>Nematoda</taxon>
        <taxon>Chromadorea</taxon>
        <taxon>Rhabditida</taxon>
        <taxon>Rhabditina</taxon>
        <taxon>Rhabditomorpha</taxon>
        <taxon>Rhabditoidea</taxon>
        <taxon>Rhabditidae</taxon>
        <taxon>Peloderinae</taxon>
        <taxon>Caenorhabditis</taxon>
    </lineage>
</organism>
<protein>
    <submittedName>
        <fullName evidence="2">Uncharacterized protein</fullName>
    </submittedName>
</protein>
<name>G0N299_CAEBE</name>
<evidence type="ECO:0000313" key="2">
    <source>
        <dbReference type="EMBL" id="EGT50759.1"/>
    </source>
</evidence>
<feature type="region of interest" description="Disordered" evidence="1">
    <location>
        <begin position="246"/>
        <end position="270"/>
    </location>
</feature>
<dbReference type="STRING" id="135651.G0N299"/>
<gene>
    <name evidence="2" type="ORF">CAEBREN_29083</name>
</gene>
<reference evidence="3" key="1">
    <citation type="submission" date="2011-07" db="EMBL/GenBank/DDBJ databases">
        <authorList>
            <consortium name="Caenorhabditis brenneri Sequencing and Analysis Consortium"/>
            <person name="Wilson R.K."/>
        </authorList>
    </citation>
    <scope>NUCLEOTIDE SEQUENCE [LARGE SCALE GENOMIC DNA]</scope>
    <source>
        <strain evidence="3">PB2801</strain>
    </source>
</reference>
<evidence type="ECO:0000256" key="1">
    <source>
        <dbReference type="SAM" id="MobiDB-lite"/>
    </source>
</evidence>
<dbReference type="AlphaFoldDB" id="G0N299"/>
<dbReference type="InParanoid" id="G0N299"/>